<dbReference type="STRING" id="34475.A0A4Y9YLH9"/>
<organism evidence="3 4">
    <name type="scientific">Rhodofomes roseus</name>
    <dbReference type="NCBI Taxonomy" id="34475"/>
    <lineage>
        <taxon>Eukaryota</taxon>
        <taxon>Fungi</taxon>
        <taxon>Dikarya</taxon>
        <taxon>Basidiomycota</taxon>
        <taxon>Agaricomycotina</taxon>
        <taxon>Agaricomycetes</taxon>
        <taxon>Polyporales</taxon>
        <taxon>Rhodofomes</taxon>
    </lineage>
</organism>
<feature type="region of interest" description="Disordered" evidence="1">
    <location>
        <begin position="562"/>
        <end position="607"/>
    </location>
</feature>
<feature type="compositionally biased region" description="Polar residues" evidence="1">
    <location>
        <begin position="528"/>
        <end position="542"/>
    </location>
</feature>
<evidence type="ECO:0000313" key="3">
    <source>
        <dbReference type="EMBL" id="TFY63275.1"/>
    </source>
</evidence>
<proteinExistence type="predicted"/>
<gene>
    <name evidence="3" type="ORF">EVJ58_g3335</name>
</gene>
<evidence type="ECO:0000256" key="2">
    <source>
        <dbReference type="SAM" id="Phobius"/>
    </source>
</evidence>
<reference evidence="3 4" key="1">
    <citation type="submission" date="2019-01" db="EMBL/GenBank/DDBJ databases">
        <title>Genome sequencing of the rare red list fungi Fomitopsis rosea.</title>
        <authorList>
            <person name="Buettner E."/>
            <person name="Kellner H."/>
        </authorList>
    </citation>
    <scope>NUCLEOTIDE SEQUENCE [LARGE SCALE GENOMIC DNA]</scope>
    <source>
        <strain evidence="3 4">DSM 105464</strain>
    </source>
</reference>
<evidence type="ECO:0000313" key="4">
    <source>
        <dbReference type="Proteomes" id="UP000298390"/>
    </source>
</evidence>
<keyword evidence="2" id="KW-0472">Membrane</keyword>
<feature type="transmembrane region" description="Helical" evidence="2">
    <location>
        <begin position="187"/>
        <end position="210"/>
    </location>
</feature>
<sequence>MGLFVVRDRARLTFSANLASVVAIVDNAVLSAVSVMAHEKPRSSHKSREVGRTVYAYPPIPIYLDEDYEDSGTLSDRSAKPTSTRSKTRQTSSKVAPDVHADAVSGTGFTTLTVHGTIPVHTGILPVVAPATPVANGIERTPGFSPLPIATPAAATGFTSTLAAVATHTMSNDAQSSQPASTPPGHVSTVIIVLVAVGGAFFLLLVFIIWRACTIPKKRFCPTPSLPILQDPFADQVAAGDEESLFGGKERLSGQPPSNAAWTWTHYSHPSLTKTPLTSGARHGFDMVAASEKTMTQAQATVKPSMDGGFLEMSKNGTSYLKPSHGPPTQITRAVKRVSIASPSIYPGTPQSAYGIAVGSASPLTADGMPLLQRSVSKASTRRRSRSRRSLQLASLDKEEESAEHGDADPYDGLRLSTAVIPQPAPALKKSSSVQGRARVKAPYAPGSVLRASSTMGALATQANPFDDSQYVLPPLSPALKTEATRERDTKALATALGLASPAPLSRPTTVHLEDSVTLVGERRKSRPLSQVRSRPQSQMLSPNMEASARLGNLMLANFSSMTSLPSTSTAETGSGRNRPMRKRTDDKPPRVPSPPPMPSLAQMALAHTNPEEFADYKSPTYSIYGLYEADRKSHFPGEGGY</sequence>
<evidence type="ECO:0000256" key="1">
    <source>
        <dbReference type="SAM" id="MobiDB-lite"/>
    </source>
</evidence>
<keyword evidence="2" id="KW-0812">Transmembrane</keyword>
<feature type="compositionally biased region" description="Low complexity" evidence="1">
    <location>
        <begin position="82"/>
        <end position="94"/>
    </location>
</feature>
<feature type="compositionally biased region" description="Basic residues" evidence="1">
    <location>
        <begin position="380"/>
        <end position="389"/>
    </location>
</feature>
<name>A0A4Y9YLH9_9APHY</name>
<dbReference type="AlphaFoldDB" id="A0A4Y9YLH9"/>
<keyword evidence="2" id="KW-1133">Transmembrane helix</keyword>
<protein>
    <recommendedName>
        <fullName evidence="5">Transmembrane protein</fullName>
    </recommendedName>
</protein>
<feature type="region of interest" description="Disordered" evidence="1">
    <location>
        <begin position="68"/>
        <end position="99"/>
    </location>
</feature>
<dbReference type="EMBL" id="SEKV01000135">
    <property type="protein sequence ID" value="TFY63275.1"/>
    <property type="molecule type" value="Genomic_DNA"/>
</dbReference>
<accession>A0A4Y9YLH9</accession>
<feature type="region of interest" description="Disordered" evidence="1">
    <location>
        <begin position="375"/>
        <end position="414"/>
    </location>
</feature>
<evidence type="ECO:0008006" key="5">
    <source>
        <dbReference type="Google" id="ProtNLM"/>
    </source>
</evidence>
<dbReference type="Proteomes" id="UP000298390">
    <property type="component" value="Unassembled WGS sequence"/>
</dbReference>
<feature type="region of interest" description="Disordered" evidence="1">
    <location>
        <begin position="507"/>
        <end position="543"/>
    </location>
</feature>
<comment type="caution">
    <text evidence="3">The sequence shown here is derived from an EMBL/GenBank/DDBJ whole genome shotgun (WGS) entry which is preliminary data.</text>
</comment>
<feature type="compositionally biased region" description="Polar residues" evidence="1">
    <location>
        <begin position="562"/>
        <end position="576"/>
    </location>
</feature>